<dbReference type="PROSITE" id="PS52004">
    <property type="entry name" value="KS3_2"/>
    <property type="match status" value="1"/>
</dbReference>
<dbReference type="PANTHER" id="PTHR11712">
    <property type="entry name" value="POLYKETIDE SYNTHASE-RELATED"/>
    <property type="match status" value="1"/>
</dbReference>
<evidence type="ECO:0000256" key="3">
    <source>
        <dbReference type="ARBA" id="ARBA00022679"/>
    </source>
</evidence>
<dbReference type="Proteomes" id="UP000185639">
    <property type="component" value="Unassembled WGS sequence"/>
</dbReference>
<evidence type="ECO:0000313" key="6">
    <source>
        <dbReference type="EMBL" id="SIT08436.1"/>
    </source>
</evidence>
<keyword evidence="7" id="KW-1185">Reference proteome</keyword>
<protein>
    <submittedName>
        <fullName evidence="6">Acetoacetyl-[acyl-carrier protein] synthase</fullName>
    </submittedName>
</protein>
<dbReference type="EMBL" id="FTOH01000009">
    <property type="protein sequence ID" value="SIT08436.1"/>
    <property type="molecule type" value="Genomic_DNA"/>
</dbReference>
<keyword evidence="3 4" id="KW-0808">Transferase</keyword>
<sequence>MGTLGQTPKTLLDYMPEATVSDSTYSPEITDVVIAAFGGINAAGRASGHQAYRRIIYDALSPVQQAELQNELANLTDQPPHEVLNNSLVRTWDEDCPDLRGWNPQSMVFNEIQREGSEKETEIDNGITNASNATTSKLYRETYKRCDVQSAGQIPTGFDVASLYNSKHHPRGLQLALYAAADALGNLGMSADDIKEHLCPDDIAVYMGSTAGQLDMQGFGGMLCAPLMGQRNTSRQLPMGISTMPADFINAYLLGNTGATGSNNGACASFLYNLRMALDDIRSGRRKLVLTGNSEAPLIPGIVEGFNAMGALATEERLQKLEGLSNNQQPEFRRASRPFAQNVGFTLAESAQCFVLTSRDTALELGLNILGSIGDVFIHADGYKRSISAPGIGNYITMGKAMASAKRTLSKTALGDTALQKSFVQAHGSSTPQNRTTESDMFNRLAKEFGISEWPVCAVKAHLGHSISAASADQLLMTLGSWNYGILPGITTASEIAPDVQQSHLKIPLNHTKVSAEDIPVCFINSKGFGGNNASAWVLSGQASREHLKTLVTEAEWHSYIARNEKIRESQQQYLSAVAKENLPLPYRDKEAQPEPDDIELSAEGMKLPGWAERITF</sequence>
<dbReference type="InterPro" id="IPR014030">
    <property type="entry name" value="Ketoacyl_synth_N"/>
</dbReference>
<name>A0A1N7PD18_9GAMM</name>
<dbReference type="InterPro" id="IPR047224">
    <property type="entry name" value="FAS_alpha_su_C"/>
</dbReference>
<evidence type="ECO:0000259" key="5">
    <source>
        <dbReference type="PROSITE" id="PS52004"/>
    </source>
</evidence>
<dbReference type="CDD" id="cd00828">
    <property type="entry name" value="elong_cond_enzymes"/>
    <property type="match status" value="1"/>
</dbReference>
<dbReference type="InterPro" id="IPR016039">
    <property type="entry name" value="Thiolase-like"/>
</dbReference>
<dbReference type="InterPro" id="IPR000794">
    <property type="entry name" value="Beta-ketoacyl_synthase"/>
</dbReference>
<gene>
    <name evidence="6" type="ORF">SAMN05421686_10996</name>
</gene>
<comment type="similarity">
    <text evidence="2 4">Belongs to the thiolase-like superfamily. Beta-ketoacyl-ACP synthases family.</text>
</comment>
<dbReference type="Gene3D" id="3.40.47.10">
    <property type="match status" value="1"/>
</dbReference>
<comment type="pathway">
    <text evidence="1">Lipid metabolism; fatty acid biosynthesis.</text>
</comment>
<proteinExistence type="inferred from homology"/>
<dbReference type="InterPro" id="IPR020841">
    <property type="entry name" value="PKS_Beta-ketoAc_synthase_dom"/>
</dbReference>
<dbReference type="GO" id="GO:0006633">
    <property type="term" value="P:fatty acid biosynthetic process"/>
    <property type="evidence" value="ECO:0007669"/>
    <property type="project" value="TreeGrafter"/>
</dbReference>
<evidence type="ECO:0000256" key="2">
    <source>
        <dbReference type="ARBA" id="ARBA00008467"/>
    </source>
</evidence>
<dbReference type="OrthoDB" id="9784825at2"/>
<feature type="domain" description="Ketosynthase family 3 (KS3)" evidence="5">
    <location>
        <begin position="67"/>
        <end position="540"/>
    </location>
</feature>
<dbReference type="SUPFAM" id="SSF53901">
    <property type="entry name" value="Thiolase-like"/>
    <property type="match status" value="2"/>
</dbReference>
<evidence type="ECO:0000256" key="4">
    <source>
        <dbReference type="RuleBase" id="RU003694"/>
    </source>
</evidence>
<evidence type="ECO:0000313" key="7">
    <source>
        <dbReference type="Proteomes" id="UP000185639"/>
    </source>
</evidence>
<dbReference type="InterPro" id="IPR014031">
    <property type="entry name" value="Ketoacyl_synth_C"/>
</dbReference>
<dbReference type="Pfam" id="PF02801">
    <property type="entry name" value="Ketoacyl-synt_C"/>
    <property type="match status" value="1"/>
</dbReference>
<dbReference type="Pfam" id="PF00109">
    <property type="entry name" value="ketoacyl-synt"/>
    <property type="match status" value="1"/>
</dbReference>
<dbReference type="GO" id="GO:0005829">
    <property type="term" value="C:cytosol"/>
    <property type="evidence" value="ECO:0007669"/>
    <property type="project" value="TreeGrafter"/>
</dbReference>
<dbReference type="STRING" id="484498.SAMN05421686_10996"/>
<organism evidence="6 7">
    <name type="scientific">Thalassolituus maritimus</name>
    <dbReference type="NCBI Taxonomy" id="484498"/>
    <lineage>
        <taxon>Bacteria</taxon>
        <taxon>Pseudomonadati</taxon>
        <taxon>Pseudomonadota</taxon>
        <taxon>Gammaproteobacteria</taxon>
        <taxon>Oceanospirillales</taxon>
        <taxon>Oceanospirillaceae</taxon>
        <taxon>Thalassolituus</taxon>
    </lineage>
</organism>
<evidence type="ECO:0000256" key="1">
    <source>
        <dbReference type="ARBA" id="ARBA00005194"/>
    </source>
</evidence>
<reference evidence="7" key="1">
    <citation type="submission" date="2017-01" db="EMBL/GenBank/DDBJ databases">
        <authorList>
            <person name="Varghese N."/>
            <person name="Submissions S."/>
        </authorList>
    </citation>
    <scope>NUCLEOTIDE SEQUENCE [LARGE SCALE GENOMIC DNA]</scope>
    <source>
        <strain evidence="7">DSM 24913</strain>
    </source>
</reference>
<accession>A0A1N7PD18</accession>
<dbReference type="AlphaFoldDB" id="A0A1N7PD18"/>
<dbReference type="PANTHER" id="PTHR11712:SF336">
    <property type="entry name" value="3-OXOACYL-[ACYL-CARRIER-PROTEIN] SYNTHASE, MITOCHONDRIAL"/>
    <property type="match status" value="1"/>
</dbReference>
<dbReference type="GO" id="GO:0004315">
    <property type="term" value="F:3-oxoacyl-[acyl-carrier-protein] synthase activity"/>
    <property type="evidence" value="ECO:0007669"/>
    <property type="project" value="TreeGrafter"/>
</dbReference>